<comment type="caution">
    <text evidence="2">The sequence shown here is derived from an EMBL/GenBank/DDBJ whole genome shotgun (WGS) entry which is preliminary data.</text>
</comment>
<sequence length="799" mass="91492">MNLIFNQQIFFNPQRHFPTFGGHCSNSWGLIPSTKSGFLTRSSLFECGSSYQNNPPSFYPFHFSFHWRFGRFLQFRYKSFDGLIAYLWTVFITKQSEGEKKNGNAWRIPKLKFARSSSSLIVITGTCIFIFTRAFSMALACNFFHLIFLNNLLDVNLVVNCSSCYHPPNMNKSDLHFTSYRSYILHIFCSSLSSNLPRLLCQVFASGILSPQHMAKSVQNHNMLYIIKLIYPVGYSSKHWFDMISACHQAKLQPSYQRVVVEFQRISRTKSTKIRLNVHNLQPAQNRYQLIHDSLQDLHSVSLCPFLLSATSNFKTSRHESLRAYQTSNKGKELITQSNTFNRFKNCSVVVNIFKYFSLSSIPVIRRGDLNQSVGDLFLSLFVVFSSFLIDFVFIFISLFSFLVKQSNVFIDCISIRMTRHHNSHIPRPTERGHPLYPFLRGFSDQVFANDDTAPYQEHRAHNYPHLKIFSFYHKIVCERTAKLKGFKTECGSLRSRNYSYLTAGAGEIVTMNVKSKRSCEKGGIVRPTNCVVAARCFILFEDRVWYHSRFSAEARSSSWAWTTRSQFQTVSWARPGCLSSVPISSSVIYERTNERCSVSAILTVCTQPPIVTRNSSDLRGCSVSNEGHQHIDSRKGYPVRPTWSWREINSSSKQLQTLQKEYSTRYIDSQLKKGPLIALRSLISNNGQIEEGQDQGMSATAAKYLRSITDIIICVPPCDEAASDGEFSIKTTSGSPFLFCFLCCLGIITSSQWLLKLNERVLLMYTEDLSLSVSQRRYPKEHIVWVLVRNHKETNGIG</sequence>
<feature type="transmembrane region" description="Helical" evidence="1">
    <location>
        <begin position="120"/>
        <end position="148"/>
    </location>
</feature>
<keyword evidence="1" id="KW-1133">Transmembrane helix</keyword>
<gene>
    <name evidence="2" type="ORF">VP01_1786g1</name>
</gene>
<feature type="transmembrane region" description="Helical" evidence="1">
    <location>
        <begin position="377"/>
        <end position="404"/>
    </location>
</feature>
<feature type="transmembrane region" description="Helical" evidence="1">
    <location>
        <begin position="737"/>
        <end position="756"/>
    </location>
</feature>
<proteinExistence type="predicted"/>
<keyword evidence="3" id="KW-1185">Reference proteome</keyword>
<name>A0A0L6VEI6_9BASI</name>
<dbReference type="EMBL" id="LAVV01006599">
    <property type="protein sequence ID" value="KNZ59196.1"/>
    <property type="molecule type" value="Genomic_DNA"/>
</dbReference>
<dbReference type="Proteomes" id="UP000037035">
    <property type="component" value="Unassembled WGS sequence"/>
</dbReference>
<keyword evidence="1" id="KW-0472">Membrane</keyword>
<evidence type="ECO:0000256" key="1">
    <source>
        <dbReference type="SAM" id="Phobius"/>
    </source>
</evidence>
<reference evidence="2 3" key="1">
    <citation type="submission" date="2015-08" db="EMBL/GenBank/DDBJ databases">
        <title>Next Generation Sequencing and Analysis of the Genome of Puccinia sorghi L Schw, the Causal Agent of Maize Common Rust.</title>
        <authorList>
            <person name="Rochi L."/>
            <person name="Burguener G."/>
            <person name="Darino M."/>
            <person name="Turjanski A."/>
            <person name="Kreff E."/>
            <person name="Dieguez M.J."/>
            <person name="Sacco F."/>
        </authorList>
    </citation>
    <scope>NUCLEOTIDE SEQUENCE [LARGE SCALE GENOMIC DNA]</scope>
    <source>
        <strain evidence="2 3">RO10H11247</strain>
    </source>
</reference>
<evidence type="ECO:0000313" key="3">
    <source>
        <dbReference type="Proteomes" id="UP000037035"/>
    </source>
</evidence>
<organism evidence="2 3">
    <name type="scientific">Puccinia sorghi</name>
    <dbReference type="NCBI Taxonomy" id="27349"/>
    <lineage>
        <taxon>Eukaryota</taxon>
        <taxon>Fungi</taxon>
        <taxon>Dikarya</taxon>
        <taxon>Basidiomycota</taxon>
        <taxon>Pucciniomycotina</taxon>
        <taxon>Pucciniomycetes</taxon>
        <taxon>Pucciniales</taxon>
        <taxon>Pucciniaceae</taxon>
        <taxon>Puccinia</taxon>
    </lineage>
</organism>
<evidence type="ECO:0000313" key="2">
    <source>
        <dbReference type="EMBL" id="KNZ59196.1"/>
    </source>
</evidence>
<dbReference type="AlphaFoldDB" id="A0A0L6VEI6"/>
<dbReference type="VEuPathDB" id="FungiDB:VP01_1786g1"/>
<protein>
    <submittedName>
        <fullName evidence="2">Uncharacterized protein</fullName>
    </submittedName>
</protein>
<keyword evidence="1" id="KW-0812">Transmembrane</keyword>
<accession>A0A0L6VEI6</accession>